<comment type="caution">
    <text evidence="1">The sequence shown here is derived from an EMBL/GenBank/DDBJ whole genome shotgun (WGS) entry which is preliminary data.</text>
</comment>
<dbReference type="Proteomes" id="UP000314285">
    <property type="component" value="Unassembled WGS sequence"/>
</dbReference>
<proteinExistence type="predicted"/>
<protein>
    <submittedName>
        <fullName evidence="1">Uncharacterized protein</fullName>
    </submittedName>
</protein>
<dbReference type="AlphaFoldDB" id="A0A8H2K5P9"/>
<dbReference type="RefSeq" id="WP_005025737.1">
    <property type="nucleotide sequence ID" value="NZ_CP027365.1"/>
</dbReference>
<name>A0A8H2K5P9_ACIRA</name>
<dbReference type="EMBL" id="VFBM01000001">
    <property type="protein sequence ID" value="TNX93939.1"/>
    <property type="molecule type" value="Genomic_DNA"/>
</dbReference>
<evidence type="ECO:0000313" key="1">
    <source>
        <dbReference type="EMBL" id="TNX93939.1"/>
    </source>
</evidence>
<evidence type="ECO:0000313" key="2">
    <source>
        <dbReference type="Proteomes" id="UP000314285"/>
    </source>
</evidence>
<sequence>MIKHHENFCPDLYDYLYSQTLKAYKPVKSKERNKILFLAKVIEVFSNLEAIDYDLEIGAISITLEINLKFYTFWSVEMPRIENKTQFVKYLGSQLENIFLKT</sequence>
<gene>
    <name evidence="1" type="ORF">FHY67_00280</name>
</gene>
<organism evidence="1 2">
    <name type="scientific">Acinetobacter radioresistens</name>
    <dbReference type="NCBI Taxonomy" id="40216"/>
    <lineage>
        <taxon>Bacteria</taxon>
        <taxon>Pseudomonadati</taxon>
        <taxon>Pseudomonadota</taxon>
        <taxon>Gammaproteobacteria</taxon>
        <taxon>Moraxellales</taxon>
        <taxon>Moraxellaceae</taxon>
        <taxon>Acinetobacter</taxon>
    </lineage>
</organism>
<accession>A0A8H2K5P9</accession>
<reference evidence="1 2" key="1">
    <citation type="submission" date="2019-06" db="EMBL/GenBank/DDBJ databases">
        <title>Genome of Acinetobacter radioresistens APH1, a phenol degrading strain.</title>
        <authorList>
            <person name="Liu Y."/>
        </authorList>
    </citation>
    <scope>NUCLEOTIDE SEQUENCE [LARGE SCALE GENOMIC DNA]</scope>
    <source>
        <strain evidence="1 2">APH1</strain>
    </source>
</reference>